<feature type="transmembrane region" description="Helical" evidence="1">
    <location>
        <begin position="475"/>
        <end position="497"/>
    </location>
</feature>
<dbReference type="RefSeq" id="WP_146590203.1">
    <property type="nucleotide sequence ID" value="NZ_SJPO01000011.1"/>
</dbReference>
<evidence type="ECO:0000313" key="2">
    <source>
        <dbReference type="EMBL" id="TWT72693.1"/>
    </source>
</evidence>
<feature type="transmembrane region" description="Helical" evidence="1">
    <location>
        <begin position="235"/>
        <end position="257"/>
    </location>
</feature>
<gene>
    <name evidence="2" type="ORF">Pla123a_39920</name>
</gene>
<feature type="transmembrane region" description="Helical" evidence="1">
    <location>
        <begin position="415"/>
        <end position="437"/>
    </location>
</feature>
<dbReference type="GO" id="GO:0140359">
    <property type="term" value="F:ABC-type transporter activity"/>
    <property type="evidence" value="ECO:0007669"/>
    <property type="project" value="InterPro"/>
</dbReference>
<protein>
    <submittedName>
        <fullName evidence="2">ABC-2 family transporter protein</fullName>
    </submittedName>
</protein>
<organism evidence="2 3">
    <name type="scientific">Posidoniimonas polymericola</name>
    <dbReference type="NCBI Taxonomy" id="2528002"/>
    <lineage>
        <taxon>Bacteria</taxon>
        <taxon>Pseudomonadati</taxon>
        <taxon>Planctomycetota</taxon>
        <taxon>Planctomycetia</taxon>
        <taxon>Pirellulales</taxon>
        <taxon>Lacipirellulaceae</taxon>
        <taxon>Posidoniimonas</taxon>
    </lineage>
</organism>
<dbReference type="Proteomes" id="UP000318478">
    <property type="component" value="Unassembled WGS sequence"/>
</dbReference>
<feature type="transmembrane region" description="Helical" evidence="1">
    <location>
        <begin position="325"/>
        <end position="345"/>
    </location>
</feature>
<dbReference type="AlphaFoldDB" id="A0A5C5YD34"/>
<keyword evidence="1" id="KW-1133">Transmembrane helix</keyword>
<feature type="transmembrane region" description="Helical" evidence="1">
    <location>
        <begin position="561"/>
        <end position="581"/>
    </location>
</feature>
<dbReference type="PANTHER" id="PTHR43471:SF12">
    <property type="entry name" value="HYPOTHETICAL MEMBRANE PROTEIN, CONSERVED"/>
    <property type="match status" value="1"/>
</dbReference>
<comment type="caution">
    <text evidence="2">The sequence shown here is derived from an EMBL/GenBank/DDBJ whole genome shotgun (WGS) entry which is preliminary data.</text>
</comment>
<keyword evidence="1" id="KW-0812">Transmembrane</keyword>
<keyword evidence="3" id="KW-1185">Reference proteome</keyword>
<accession>A0A5C5YD34</accession>
<feature type="transmembrane region" description="Helical" evidence="1">
    <location>
        <begin position="62"/>
        <end position="86"/>
    </location>
</feature>
<feature type="transmembrane region" description="Helical" evidence="1">
    <location>
        <begin position="443"/>
        <end position="463"/>
    </location>
</feature>
<feature type="transmembrane region" description="Helical" evidence="1">
    <location>
        <begin position="20"/>
        <end position="42"/>
    </location>
</feature>
<proteinExistence type="predicted"/>
<keyword evidence="1" id="KW-0472">Membrane</keyword>
<sequence length="595" mass="63448">MFIGPVFSREALTAPRRVRFYAVPCLFVATLLGLTLTAWQVLVGSQNVTNPGDLARFGAAAFSLLAPLQLMVCVLFSALLAAAAVAQEKDRKTLILLLLSDLTNSELVVGKLLASMLTVLMVIAAGVPFFLLLTTLGGVTYAQVARVTAVTVVASLAAGSLGSTVALWREKTFQALAVTALVIVLWLVGWEFVAGGGFNDVAPGASQWAAVASPWRAMQTAVEPAYVDAGVNRTVALFLAFGGAVVALLNVIAVVMVRVWNPSREARPSSAGAETNDDAWLTEDEAQRDARRLQSHRAPGKPRKVWDNPILWREIRTWAYGKKILVVKLGYLVIFGLAAVGAALANQDPDAAGPASGVISQSTTMLAPLFVLSIVLVNALSVTSLTNERDLKALDLLLATDLTPKELIFGKLGGVLYNAREMILLPMALCVYLWWSGSVGGENLVFLLIGLAVVNAFAAMLGLHAGMMYPNSRQAIGASIGTLLFLFFGVTTCMRMMLALSQSFEYQLAPFLGFMLGGGIALFAALAWRNPSSAMFLACFSAPFAVFYAIVSFLLGHYDWVFLATIATFGFATTAMLVPALSEFDVATGRTTARD</sequence>
<reference evidence="2 3" key="1">
    <citation type="submission" date="2019-02" db="EMBL/GenBank/DDBJ databases">
        <title>Deep-cultivation of Planctomycetes and their phenomic and genomic characterization uncovers novel biology.</title>
        <authorList>
            <person name="Wiegand S."/>
            <person name="Jogler M."/>
            <person name="Boedeker C."/>
            <person name="Pinto D."/>
            <person name="Vollmers J."/>
            <person name="Rivas-Marin E."/>
            <person name="Kohn T."/>
            <person name="Peeters S.H."/>
            <person name="Heuer A."/>
            <person name="Rast P."/>
            <person name="Oberbeckmann S."/>
            <person name="Bunk B."/>
            <person name="Jeske O."/>
            <person name="Meyerdierks A."/>
            <person name="Storesund J.E."/>
            <person name="Kallscheuer N."/>
            <person name="Luecker S."/>
            <person name="Lage O.M."/>
            <person name="Pohl T."/>
            <person name="Merkel B.J."/>
            <person name="Hornburger P."/>
            <person name="Mueller R.-W."/>
            <person name="Bruemmer F."/>
            <person name="Labrenz M."/>
            <person name="Spormann A.M."/>
            <person name="Op Den Camp H."/>
            <person name="Overmann J."/>
            <person name="Amann R."/>
            <person name="Jetten M.S.M."/>
            <person name="Mascher T."/>
            <person name="Medema M.H."/>
            <person name="Devos D.P."/>
            <person name="Kaster A.-K."/>
            <person name="Ovreas L."/>
            <person name="Rohde M."/>
            <person name="Galperin M.Y."/>
            <person name="Jogler C."/>
        </authorList>
    </citation>
    <scope>NUCLEOTIDE SEQUENCE [LARGE SCALE GENOMIC DNA]</scope>
    <source>
        <strain evidence="2 3">Pla123a</strain>
    </source>
</reference>
<dbReference type="PANTHER" id="PTHR43471">
    <property type="entry name" value="ABC TRANSPORTER PERMEASE"/>
    <property type="match status" value="1"/>
</dbReference>
<evidence type="ECO:0000313" key="3">
    <source>
        <dbReference type="Proteomes" id="UP000318478"/>
    </source>
</evidence>
<feature type="transmembrane region" description="Helical" evidence="1">
    <location>
        <begin position="107"/>
        <end position="132"/>
    </location>
</feature>
<dbReference type="Pfam" id="PF12679">
    <property type="entry name" value="ABC2_membrane_2"/>
    <property type="match status" value="1"/>
</dbReference>
<feature type="transmembrane region" description="Helical" evidence="1">
    <location>
        <begin position="535"/>
        <end position="555"/>
    </location>
</feature>
<feature type="transmembrane region" description="Helical" evidence="1">
    <location>
        <begin position="509"/>
        <end position="528"/>
    </location>
</feature>
<dbReference type="OrthoDB" id="229421at2"/>
<dbReference type="EMBL" id="SJPO01000011">
    <property type="protein sequence ID" value="TWT72693.1"/>
    <property type="molecule type" value="Genomic_DNA"/>
</dbReference>
<dbReference type="GO" id="GO:0005886">
    <property type="term" value="C:plasma membrane"/>
    <property type="evidence" value="ECO:0007669"/>
    <property type="project" value="UniProtKB-SubCell"/>
</dbReference>
<evidence type="ECO:0000256" key="1">
    <source>
        <dbReference type="SAM" id="Phobius"/>
    </source>
</evidence>
<feature type="transmembrane region" description="Helical" evidence="1">
    <location>
        <begin position="365"/>
        <end position="385"/>
    </location>
</feature>
<feature type="transmembrane region" description="Helical" evidence="1">
    <location>
        <begin position="144"/>
        <end position="168"/>
    </location>
</feature>
<name>A0A5C5YD34_9BACT</name>
<feature type="transmembrane region" description="Helical" evidence="1">
    <location>
        <begin position="175"/>
        <end position="193"/>
    </location>
</feature>